<feature type="transmembrane region" description="Helical" evidence="12">
    <location>
        <begin position="197"/>
        <end position="225"/>
    </location>
</feature>
<dbReference type="InterPro" id="IPR036364">
    <property type="entry name" value="SEA_dom_sf"/>
</dbReference>
<evidence type="ECO:0000256" key="11">
    <source>
        <dbReference type="ARBA" id="ARBA00023288"/>
    </source>
</evidence>
<evidence type="ECO:0000256" key="4">
    <source>
        <dbReference type="ARBA" id="ARBA00014269"/>
    </source>
</evidence>
<dbReference type="PROSITE" id="PS50024">
    <property type="entry name" value="SEA"/>
    <property type="match status" value="1"/>
</dbReference>
<evidence type="ECO:0000256" key="8">
    <source>
        <dbReference type="ARBA" id="ARBA00022813"/>
    </source>
</evidence>
<evidence type="ECO:0000259" key="13">
    <source>
        <dbReference type="PROSITE" id="PS50024"/>
    </source>
</evidence>
<name>V9L4M5_CALMI</name>
<organism evidence="14">
    <name type="scientific">Callorhinchus milii</name>
    <name type="common">Ghost shark</name>
    <dbReference type="NCBI Taxonomy" id="7868"/>
    <lineage>
        <taxon>Eukaryota</taxon>
        <taxon>Metazoa</taxon>
        <taxon>Chordata</taxon>
        <taxon>Craniata</taxon>
        <taxon>Vertebrata</taxon>
        <taxon>Chondrichthyes</taxon>
        <taxon>Holocephali</taxon>
        <taxon>Chimaeriformes</taxon>
        <taxon>Callorhinchidae</taxon>
        <taxon>Callorhinchus</taxon>
    </lineage>
</organism>
<dbReference type="SUPFAM" id="SSF82671">
    <property type="entry name" value="SEA domain"/>
    <property type="match status" value="1"/>
</dbReference>
<keyword evidence="5" id="KW-1003">Cell membrane</keyword>
<reference evidence="14" key="1">
    <citation type="journal article" date="2014" name="Nature">
        <title>Elephant shark genome provides unique insights into gnathostome evolution.</title>
        <authorList>
            <consortium name="International Elephant Shark Genome Sequencing Consortium"/>
            <person name="Venkatesh B."/>
            <person name="Lee A.P."/>
            <person name="Ravi V."/>
            <person name="Maurya A.K."/>
            <person name="Lian M.M."/>
            <person name="Swann J.B."/>
            <person name="Ohta Y."/>
            <person name="Flajnik M.F."/>
            <person name="Sutoh Y."/>
            <person name="Kasahara M."/>
            <person name="Hoon S."/>
            <person name="Gangu V."/>
            <person name="Roy S.W."/>
            <person name="Irimia M."/>
            <person name="Korzh V."/>
            <person name="Kondrychyn I."/>
            <person name="Lim Z.W."/>
            <person name="Tay B.H."/>
            <person name="Tohari S."/>
            <person name="Kong K.W."/>
            <person name="Ho S."/>
            <person name="Lorente-Galdos B."/>
            <person name="Quilez J."/>
            <person name="Marques-Bonet T."/>
            <person name="Raney B.J."/>
            <person name="Ingham P.W."/>
            <person name="Tay A."/>
            <person name="Hillier L.W."/>
            <person name="Minx P."/>
            <person name="Boehm T."/>
            <person name="Wilson R.K."/>
            <person name="Brenner S."/>
            <person name="Warren W.C."/>
        </authorList>
    </citation>
    <scope>NUCLEOTIDE SEQUENCE</scope>
    <source>
        <tissue evidence="14">Intestine</tissue>
    </source>
</reference>
<dbReference type="EMBL" id="JW873967">
    <property type="protein sequence ID" value="AFP06484.1"/>
    <property type="molecule type" value="mRNA"/>
</dbReference>
<protein>
    <recommendedName>
        <fullName evidence="4">Mucin-1</fullName>
    </recommendedName>
</protein>
<keyword evidence="12" id="KW-1133">Transmembrane helix</keyword>
<keyword evidence="6" id="KW-0963">Cytoplasm</keyword>
<evidence type="ECO:0000256" key="7">
    <source>
        <dbReference type="ARBA" id="ARBA00022553"/>
    </source>
</evidence>
<sequence length="293" mass="31517">VNATTPMPVNVTMEIPVNMTTQVPGNATTEIPVNTATPVPGNSTTAIPSVPPANATTPGVLVPPTQVPSVTFVITFRITNKNFSSDLQNPNTDAYRTLSNNVVRLVDLAYNCSGCALSTLYQGTVVVEFRSGSVVAETESMFRDEESVTLGQVSEQLKVSIESGRTGPLEVDQNSISVRPAATVCPTLAPSDSLVPAWGIALLALVAITVFLLIIFGIFIVVYICRRKNYGHLDLLSSRGSYLPMADRGEYPQYTSHSRFHAPNGRPNSYNQMAGNGKNIYAFTNRAVESDIM</sequence>
<evidence type="ECO:0000256" key="1">
    <source>
        <dbReference type="ARBA" id="ARBA00004123"/>
    </source>
</evidence>
<dbReference type="PANTHER" id="PTHR10006:SF19">
    <property type="entry name" value="MUCIN-1"/>
    <property type="match status" value="1"/>
</dbReference>
<evidence type="ECO:0000256" key="5">
    <source>
        <dbReference type="ARBA" id="ARBA00022475"/>
    </source>
</evidence>
<keyword evidence="7" id="KW-0597">Phosphoprotein</keyword>
<keyword evidence="9" id="KW-0564">Palmitate</keyword>
<keyword evidence="8" id="KW-0068">Autocatalytic cleavage</keyword>
<comment type="subcellular location">
    <subcellularLocation>
        <location evidence="2">Apical cell membrane</location>
        <topology evidence="2">Single-pass type I membrane protein</topology>
    </subcellularLocation>
    <subcellularLocation>
        <location evidence="3">Cytoplasm</location>
    </subcellularLocation>
    <subcellularLocation>
        <location evidence="1">Nucleus</location>
    </subcellularLocation>
</comment>
<dbReference type="AlphaFoldDB" id="V9L4M5"/>
<dbReference type="InterPro" id="IPR000082">
    <property type="entry name" value="SEA_dom"/>
</dbReference>
<evidence type="ECO:0000256" key="2">
    <source>
        <dbReference type="ARBA" id="ARBA00004247"/>
    </source>
</evidence>
<keyword evidence="12" id="KW-0812">Transmembrane</keyword>
<dbReference type="Gene3D" id="3.30.70.960">
    <property type="entry name" value="SEA domain"/>
    <property type="match status" value="1"/>
</dbReference>
<feature type="non-terminal residue" evidence="14">
    <location>
        <position position="1"/>
    </location>
</feature>
<evidence type="ECO:0000256" key="10">
    <source>
        <dbReference type="ARBA" id="ARBA00023242"/>
    </source>
</evidence>
<evidence type="ECO:0000256" key="9">
    <source>
        <dbReference type="ARBA" id="ARBA00023139"/>
    </source>
</evidence>
<keyword evidence="12" id="KW-0472">Membrane</keyword>
<dbReference type="PANTHER" id="PTHR10006">
    <property type="entry name" value="MUCIN-1-RELATED"/>
    <property type="match status" value="1"/>
</dbReference>
<dbReference type="SMART" id="SM00200">
    <property type="entry name" value="SEA"/>
    <property type="match status" value="1"/>
</dbReference>
<keyword evidence="11" id="KW-0449">Lipoprotein</keyword>
<dbReference type="GO" id="GO:0005737">
    <property type="term" value="C:cytoplasm"/>
    <property type="evidence" value="ECO:0007669"/>
    <property type="project" value="UniProtKB-SubCell"/>
</dbReference>
<keyword evidence="10" id="KW-0539">Nucleus</keyword>
<evidence type="ECO:0000256" key="3">
    <source>
        <dbReference type="ARBA" id="ARBA00004496"/>
    </source>
</evidence>
<dbReference type="GO" id="GO:0005634">
    <property type="term" value="C:nucleus"/>
    <property type="evidence" value="ECO:0007669"/>
    <property type="project" value="UniProtKB-SubCell"/>
</dbReference>
<evidence type="ECO:0000256" key="12">
    <source>
        <dbReference type="SAM" id="Phobius"/>
    </source>
</evidence>
<evidence type="ECO:0000313" key="14">
    <source>
        <dbReference type="EMBL" id="AFP06484.1"/>
    </source>
</evidence>
<evidence type="ECO:0000256" key="6">
    <source>
        <dbReference type="ARBA" id="ARBA00022490"/>
    </source>
</evidence>
<dbReference type="Pfam" id="PF01390">
    <property type="entry name" value="SEA"/>
    <property type="match status" value="1"/>
</dbReference>
<accession>V9L4M5</accession>
<proteinExistence type="evidence at transcript level"/>
<feature type="domain" description="SEA" evidence="13">
    <location>
        <begin position="68"/>
        <end position="183"/>
    </location>
</feature>
<dbReference type="GO" id="GO:0016324">
    <property type="term" value="C:apical plasma membrane"/>
    <property type="evidence" value="ECO:0007669"/>
    <property type="project" value="UniProtKB-SubCell"/>
</dbReference>